<dbReference type="AlphaFoldDB" id="A0A852YV02"/>
<organism evidence="2 3">
    <name type="scientific">Actinopolyspora biskrensis</name>
    <dbReference type="NCBI Taxonomy" id="1470178"/>
    <lineage>
        <taxon>Bacteria</taxon>
        <taxon>Bacillati</taxon>
        <taxon>Actinomycetota</taxon>
        <taxon>Actinomycetes</taxon>
        <taxon>Actinopolysporales</taxon>
        <taxon>Actinopolysporaceae</taxon>
        <taxon>Actinopolyspora</taxon>
    </lineage>
</organism>
<accession>A0A852YV02</accession>
<dbReference type="EMBL" id="JACBYW010000001">
    <property type="protein sequence ID" value="NYH77562.1"/>
    <property type="molecule type" value="Genomic_DNA"/>
</dbReference>
<reference evidence="2 3" key="1">
    <citation type="submission" date="2020-07" db="EMBL/GenBank/DDBJ databases">
        <title>Genomic Encyclopedia of Type Strains, Phase III (KMG-III): the genomes of soil and plant-associated and newly described type strains.</title>
        <authorList>
            <person name="Whitman W."/>
        </authorList>
    </citation>
    <scope>NUCLEOTIDE SEQUENCE [LARGE SCALE GENOMIC DNA]</scope>
    <source>
        <strain evidence="2 3">CECT 8576</strain>
    </source>
</reference>
<feature type="region of interest" description="Disordered" evidence="1">
    <location>
        <begin position="42"/>
        <end position="74"/>
    </location>
</feature>
<dbReference type="Proteomes" id="UP000548304">
    <property type="component" value="Unassembled WGS sequence"/>
</dbReference>
<evidence type="ECO:0000313" key="3">
    <source>
        <dbReference type="Proteomes" id="UP000548304"/>
    </source>
</evidence>
<proteinExistence type="predicted"/>
<gene>
    <name evidence="2" type="ORF">FHR84_000876</name>
</gene>
<name>A0A852YV02_9ACTN</name>
<protein>
    <submittedName>
        <fullName evidence="2">Uncharacterized protein</fullName>
    </submittedName>
</protein>
<evidence type="ECO:0000256" key="1">
    <source>
        <dbReference type="SAM" id="MobiDB-lite"/>
    </source>
</evidence>
<keyword evidence="3" id="KW-1185">Reference proteome</keyword>
<comment type="caution">
    <text evidence="2">The sequence shown here is derived from an EMBL/GenBank/DDBJ whole genome shotgun (WGS) entry which is preliminary data.</text>
</comment>
<sequence length="74" mass="7786">MGEDSATRAGNVMRAVISMSAVSDPTTREIVPNTFVTNAGVRRGKRACDDTQPDQLVPGLASSPHVAAPQPPQR</sequence>
<evidence type="ECO:0000313" key="2">
    <source>
        <dbReference type="EMBL" id="NYH77562.1"/>
    </source>
</evidence>